<keyword evidence="1" id="KW-0479">Metal-binding</keyword>
<reference evidence="7" key="2">
    <citation type="submission" date="2022-10" db="EMBL/GenBank/DDBJ databases">
        <authorList>
            <consortium name="ENA_rothamsted_submissions"/>
            <consortium name="culmorum"/>
            <person name="King R."/>
        </authorList>
    </citation>
    <scope>NUCLEOTIDE SEQUENCE</scope>
</reference>
<evidence type="ECO:0000256" key="5">
    <source>
        <dbReference type="SAM" id="Coils"/>
    </source>
</evidence>
<dbReference type="EMBL" id="OU893347">
    <property type="protein sequence ID" value="CAH0751234.1"/>
    <property type="molecule type" value="Genomic_DNA"/>
</dbReference>
<keyword evidence="8" id="KW-1185">Reference proteome</keyword>
<reference evidence="7" key="1">
    <citation type="submission" date="2021-12" db="EMBL/GenBank/DDBJ databases">
        <authorList>
            <person name="King R."/>
        </authorList>
    </citation>
    <scope>NUCLEOTIDE SEQUENCE</scope>
</reference>
<sequence length="306" mass="34979">MNTNKCTKCKRCLPKKEFLACIQCKSTYHLECVNVTVQRYYNTMTPERRRSWRCDTCLEKRRKANFVAQDNNKTIISPQATSSPRSCNRFSTPQSKDNIGIIENISTQTRNITHRRKHTNVVVTENSFESLSVDYEEEDTIPDSSPESTNALNRSCPDIRSLNITERVKELECKVANLTEKLASAEQEIVNLLSENGSLKEINTRQENKILQLKTICGSFKKTPSSRMHNSSKRRQSGSSVCNNYINLSTDISPQQNDPVKEIITTNDQLVINSQILNERKHKIKIVGDDSLADALLKKMLKLEKY</sequence>
<dbReference type="SMART" id="SM00249">
    <property type="entry name" value="PHD"/>
    <property type="match status" value="1"/>
</dbReference>
<feature type="coiled-coil region" evidence="5">
    <location>
        <begin position="161"/>
        <end position="202"/>
    </location>
</feature>
<evidence type="ECO:0000256" key="1">
    <source>
        <dbReference type="ARBA" id="ARBA00022723"/>
    </source>
</evidence>
<feature type="domain" description="PHD-type" evidence="6">
    <location>
        <begin position="3"/>
        <end position="60"/>
    </location>
</feature>
<dbReference type="Proteomes" id="UP001153714">
    <property type="component" value="Chromosome 16"/>
</dbReference>
<dbReference type="Gene3D" id="3.30.40.10">
    <property type="entry name" value="Zinc/RING finger domain, C3HC4 (zinc finger)"/>
    <property type="match status" value="1"/>
</dbReference>
<dbReference type="PROSITE" id="PS01359">
    <property type="entry name" value="ZF_PHD_1"/>
    <property type="match status" value="1"/>
</dbReference>
<evidence type="ECO:0000256" key="4">
    <source>
        <dbReference type="PROSITE-ProRule" id="PRU00146"/>
    </source>
</evidence>
<dbReference type="GO" id="GO:0008270">
    <property type="term" value="F:zinc ion binding"/>
    <property type="evidence" value="ECO:0007669"/>
    <property type="project" value="UniProtKB-KW"/>
</dbReference>
<dbReference type="InterPro" id="IPR013083">
    <property type="entry name" value="Znf_RING/FYVE/PHD"/>
</dbReference>
<keyword evidence="5" id="KW-0175">Coiled coil</keyword>
<keyword evidence="3" id="KW-0862">Zinc</keyword>
<gene>
    <name evidence="7" type="ORF">DIATSA_LOCUS4466</name>
</gene>
<dbReference type="InterPro" id="IPR011011">
    <property type="entry name" value="Znf_FYVE_PHD"/>
</dbReference>
<keyword evidence="2 4" id="KW-0863">Zinc-finger</keyword>
<accession>A0A9P0FXY5</accession>
<dbReference type="Pfam" id="PF00628">
    <property type="entry name" value="PHD"/>
    <property type="match status" value="1"/>
</dbReference>
<dbReference type="InterPro" id="IPR019787">
    <property type="entry name" value="Znf_PHD-finger"/>
</dbReference>
<protein>
    <recommendedName>
        <fullName evidence="6">PHD-type domain-containing protein</fullName>
    </recommendedName>
</protein>
<organism evidence="7 8">
    <name type="scientific">Diatraea saccharalis</name>
    <name type="common">sugarcane borer</name>
    <dbReference type="NCBI Taxonomy" id="40085"/>
    <lineage>
        <taxon>Eukaryota</taxon>
        <taxon>Metazoa</taxon>
        <taxon>Ecdysozoa</taxon>
        <taxon>Arthropoda</taxon>
        <taxon>Hexapoda</taxon>
        <taxon>Insecta</taxon>
        <taxon>Pterygota</taxon>
        <taxon>Neoptera</taxon>
        <taxon>Endopterygota</taxon>
        <taxon>Lepidoptera</taxon>
        <taxon>Glossata</taxon>
        <taxon>Ditrysia</taxon>
        <taxon>Pyraloidea</taxon>
        <taxon>Crambidae</taxon>
        <taxon>Crambinae</taxon>
        <taxon>Diatraea</taxon>
    </lineage>
</organism>
<evidence type="ECO:0000313" key="7">
    <source>
        <dbReference type="EMBL" id="CAH0751234.1"/>
    </source>
</evidence>
<name>A0A9P0FXY5_9NEOP</name>
<evidence type="ECO:0000259" key="6">
    <source>
        <dbReference type="PROSITE" id="PS50016"/>
    </source>
</evidence>
<dbReference type="InterPro" id="IPR019786">
    <property type="entry name" value="Zinc_finger_PHD-type_CS"/>
</dbReference>
<dbReference type="AlphaFoldDB" id="A0A9P0FXY5"/>
<dbReference type="PROSITE" id="PS50016">
    <property type="entry name" value="ZF_PHD_2"/>
    <property type="match status" value="1"/>
</dbReference>
<proteinExistence type="predicted"/>
<dbReference type="InterPro" id="IPR001965">
    <property type="entry name" value="Znf_PHD"/>
</dbReference>
<dbReference type="SUPFAM" id="SSF57903">
    <property type="entry name" value="FYVE/PHD zinc finger"/>
    <property type="match status" value="1"/>
</dbReference>
<evidence type="ECO:0000256" key="3">
    <source>
        <dbReference type="ARBA" id="ARBA00022833"/>
    </source>
</evidence>
<evidence type="ECO:0000313" key="8">
    <source>
        <dbReference type="Proteomes" id="UP001153714"/>
    </source>
</evidence>
<evidence type="ECO:0000256" key="2">
    <source>
        <dbReference type="ARBA" id="ARBA00022771"/>
    </source>
</evidence>
<dbReference type="OrthoDB" id="7490061at2759"/>